<dbReference type="InParanoid" id="A0A2J7QGE8"/>
<comment type="subcellular location">
    <subcellularLocation>
        <location evidence="1">Nucleus</location>
    </subcellularLocation>
</comment>
<evidence type="ECO:0000256" key="6">
    <source>
        <dbReference type="ARBA" id="ARBA00023187"/>
    </source>
</evidence>
<evidence type="ECO:0000256" key="2">
    <source>
        <dbReference type="ARBA" id="ARBA00008644"/>
    </source>
</evidence>
<feature type="domain" description="Pre-mRNA-splicing factor Syf1-like N-terminal HAT-repeats" evidence="10">
    <location>
        <begin position="8"/>
        <end position="160"/>
    </location>
</feature>
<feature type="non-terminal residue" evidence="11">
    <location>
        <position position="448"/>
    </location>
</feature>
<evidence type="ECO:0000259" key="9">
    <source>
        <dbReference type="Pfam" id="PF23231"/>
    </source>
</evidence>
<evidence type="ECO:0000256" key="1">
    <source>
        <dbReference type="ARBA" id="ARBA00004123"/>
    </source>
</evidence>
<dbReference type="GO" id="GO:0000974">
    <property type="term" value="C:Prp19 complex"/>
    <property type="evidence" value="ECO:0007669"/>
    <property type="project" value="TreeGrafter"/>
</dbReference>
<keyword evidence="4" id="KW-0747">Spliceosome</keyword>
<dbReference type="Pfam" id="PF23220">
    <property type="entry name" value="HAT_Syf1_M"/>
    <property type="match status" value="1"/>
</dbReference>
<dbReference type="InterPro" id="IPR055430">
    <property type="entry name" value="HAT_Syf1_CNRKL1_C"/>
</dbReference>
<dbReference type="PANTHER" id="PTHR11246:SF5">
    <property type="entry name" value="PRE-MRNA-SPLICING FACTOR SYF1"/>
    <property type="match status" value="1"/>
</dbReference>
<keyword evidence="12" id="KW-1185">Reference proteome</keyword>
<dbReference type="InterPro" id="IPR055433">
    <property type="entry name" value="HAT_Syf1-like_N"/>
</dbReference>
<evidence type="ECO:0000313" key="12">
    <source>
        <dbReference type="Proteomes" id="UP000235965"/>
    </source>
</evidence>
<dbReference type="GO" id="GO:0071014">
    <property type="term" value="C:post-mRNA release spliceosomal complex"/>
    <property type="evidence" value="ECO:0007669"/>
    <property type="project" value="TreeGrafter"/>
</dbReference>
<proteinExistence type="inferred from homology"/>
<evidence type="ECO:0000256" key="5">
    <source>
        <dbReference type="ARBA" id="ARBA00022737"/>
    </source>
</evidence>
<sequence length="448" mass="53447">MMEDFSNEEMPRNQPSVRHWLRYIEHKKGSPEHTVNVIFERALKELPGSYKLWYSYLTLRRRQIKGRCITDPSYEDVNNAFERSLVFMHKMPRIWLDYCQFLIDQCLITRTRHVFDRALRALPITQHHRVWPLYLKFVKMHNIPETAVRVFRRYLKLYPEDAEDYIEYLISIGRLDEAAMKLAYIVNKEDFVSKHGKSNHQLWNELCELISKNPGKVRSLNVDTIIRGGLRRYPDQVGHLWNSLADYYVRSGLFEKARDIYEEAIQTVTTVRDFTQVFDAYAQFEELSLSKRMEEAAGNLNPTEEDDIDLELRLARFEYLMERRLLLLNSVLLRQNPHNVQEWRKRVLLYEGKPHEIINTYTEAVQTVDPKLAVGKLHTLWVAFAKFYEENRQIDDARVVFENATHVPYNKVDDLASVWCEWAEMEIRHEYVLLLMSLYLQILMYLVT</sequence>
<comment type="caution">
    <text evidence="11">The sequence shown here is derived from an EMBL/GenBank/DDBJ whole genome shotgun (WGS) entry which is preliminary data.</text>
</comment>
<dbReference type="FunFam" id="1.25.40.10:FF:000220">
    <property type="entry name" value="Pre-mRNA-splicing factor SYF1"/>
    <property type="match status" value="1"/>
</dbReference>
<feature type="domain" description="Pre-mRNA-splicing factor SYF1 central HAT repeats" evidence="8">
    <location>
        <begin position="163"/>
        <end position="368"/>
    </location>
</feature>
<comment type="similarity">
    <text evidence="2">Belongs to the crooked-neck family.</text>
</comment>
<dbReference type="Pfam" id="PF23233">
    <property type="entry name" value="HAT_Syf1_CNRKL1_N"/>
    <property type="match status" value="1"/>
</dbReference>
<dbReference type="InterPro" id="IPR011990">
    <property type="entry name" value="TPR-like_helical_dom_sf"/>
</dbReference>
<dbReference type="EMBL" id="NEVH01014379">
    <property type="protein sequence ID" value="PNF27656.1"/>
    <property type="molecule type" value="Genomic_DNA"/>
</dbReference>
<dbReference type="FunFam" id="1.25.40.10:FF:000411">
    <property type="entry name" value="pre-mRNA-splicing factor SYF1"/>
    <property type="match status" value="1"/>
</dbReference>
<evidence type="ECO:0008006" key="13">
    <source>
        <dbReference type="Google" id="ProtNLM"/>
    </source>
</evidence>
<dbReference type="SMART" id="SM00386">
    <property type="entry name" value="HAT"/>
    <property type="match status" value="6"/>
</dbReference>
<accession>A0A2J7QGE8</accession>
<dbReference type="FunFam" id="1.25.40.10:FF:000137">
    <property type="entry name" value="Pre-mRNA-splicing factor syf1"/>
    <property type="match status" value="1"/>
</dbReference>
<evidence type="ECO:0000256" key="7">
    <source>
        <dbReference type="ARBA" id="ARBA00023242"/>
    </source>
</evidence>
<evidence type="ECO:0000259" key="8">
    <source>
        <dbReference type="Pfam" id="PF23220"/>
    </source>
</evidence>
<dbReference type="OrthoDB" id="10067343at2759"/>
<gene>
    <name evidence="11" type="ORF">B7P43_G15399</name>
</gene>
<dbReference type="InterPro" id="IPR002885">
    <property type="entry name" value="PPR_rpt"/>
</dbReference>
<organism evidence="11 12">
    <name type="scientific">Cryptotermes secundus</name>
    <dbReference type="NCBI Taxonomy" id="105785"/>
    <lineage>
        <taxon>Eukaryota</taxon>
        <taxon>Metazoa</taxon>
        <taxon>Ecdysozoa</taxon>
        <taxon>Arthropoda</taxon>
        <taxon>Hexapoda</taxon>
        <taxon>Insecta</taxon>
        <taxon>Pterygota</taxon>
        <taxon>Neoptera</taxon>
        <taxon>Polyneoptera</taxon>
        <taxon>Dictyoptera</taxon>
        <taxon>Blattodea</taxon>
        <taxon>Blattoidea</taxon>
        <taxon>Termitoidae</taxon>
        <taxon>Kalotermitidae</taxon>
        <taxon>Cryptotermitinae</taxon>
        <taxon>Cryptotermes</taxon>
    </lineage>
</organism>
<keyword evidence="3" id="KW-0507">mRNA processing</keyword>
<dbReference type="AlphaFoldDB" id="A0A2J7QGE8"/>
<dbReference type="GO" id="GO:0000349">
    <property type="term" value="P:generation of catalytic spliceosome for first transesterification step"/>
    <property type="evidence" value="ECO:0007669"/>
    <property type="project" value="TreeGrafter"/>
</dbReference>
<dbReference type="PANTHER" id="PTHR11246">
    <property type="entry name" value="PRE-MRNA SPLICING FACTOR"/>
    <property type="match status" value="1"/>
</dbReference>
<dbReference type="Pfam" id="PF23231">
    <property type="entry name" value="HAT_Syf1_CNRKL1_C"/>
    <property type="match status" value="1"/>
</dbReference>
<evidence type="ECO:0000256" key="3">
    <source>
        <dbReference type="ARBA" id="ARBA00022664"/>
    </source>
</evidence>
<dbReference type="InterPro" id="IPR045075">
    <property type="entry name" value="Syf1-like"/>
</dbReference>
<protein>
    <recommendedName>
        <fullName evidence="13">Pre-mRNA-splicing factor SYF1</fullName>
    </recommendedName>
</protein>
<reference evidence="11 12" key="1">
    <citation type="submission" date="2017-12" db="EMBL/GenBank/DDBJ databases">
        <title>Hemimetabolous genomes reveal molecular basis of termite eusociality.</title>
        <authorList>
            <person name="Harrison M.C."/>
            <person name="Jongepier E."/>
            <person name="Robertson H.M."/>
            <person name="Arning N."/>
            <person name="Bitard-Feildel T."/>
            <person name="Chao H."/>
            <person name="Childers C.P."/>
            <person name="Dinh H."/>
            <person name="Doddapaneni H."/>
            <person name="Dugan S."/>
            <person name="Gowin J."/>
            <person name="Greiner C."/>
            <person name="Han Y."/>
            <person name="Hu H."/>
            <person name="Hughes D.S.T."/>
            <person name="Huylmans A.-K."/>
            <person name="Kemena C."/>
            <person name="Kremer L.P.M."/>
            <person name="Lee S.L."/>
            <person name="Lopez-Ezquerra A."/>
            <person name="Mallet L."/>
            <person name="Monroy-Kuhn J.M."/>
            <person name="Moser A."/>
            <person name="Murali S.C."/>
            <person name="Muzny D.M."/>
            <person name="Otani S."/>
            <person name="Piulachs M.-D."/>
            <person name="Poelchau M."/>
            <person name="Qu J."/>
            <person name="Schaub F."/>
            <person name="Wada-Katsumata A."/>
            <person name="Worley K.C."/>
            <person name="Xie Q."/>
            <person name="Ylla G."/>
            <person name="Poulsen M."/>
            <person name="Gibbs R.A."/>
            <person name="Schal C."/>
            <person name="Richards S."/>
            <person name="Belles X."/>
            <person name="Korb J."/>
            <person name="Bornberg-Bauer E."/>
        </authorList>
    </citation>
    <scope>NUCLEOTIDE SEQUENCE [LARGE SCALE GENOMIC DNA]</scope>
    <source>
        <tissue evidence="11">Whole body</tissue>
    </source>
</reference>
<dbReference type="SUPFAM" id="SSF48452">
    <property type="entry name" value="TPR-like"/>
    <property type="match status" value="4"/>
</dbReference>
<dbReference type="InterPro" id="IPR056350">
    <property type="entry name" value="HAT_Syf1_central"/>
</dbReference>
<keyword evidence="6" id="KW-0508">mRNA splicing</keyword>
<dbReference type="GO" id="GO:0071007">
    <property type="term" value="C:U2-type catalytic step 2 spliceosome"/>
    <property type="evidence" value="ECO:0007669"/>
    <property type="project" value="TreeGrafter"/>
</dbReference>
<dbReference type="InterPro" id="IPR003107">
    <property type="entry name" value="HAT"/>
</dbReference>
<dbReference type="Gene3D" id="1.25.40.10">
    <property type="entry name" value="Tetratricopeptide repeat domain"/>
    <property type="match status" value="3"/>
</dbReference>
<dbReference type="Proteomes" id="UP000235965">
    <property type="component" value="Unassembled WGS sequence"/>
</dbReference>
<name>A0A2J7QGE8_9NEOP</name>
<dbReference type="NCBIfam" id="TIGR00756">
    <property type="entry name" value="PPR"/>
    <property type="match status" value="1"/>
</dbReference>
<evidence type="ECO:0000256" key="4">
    <source>
        <dbReference type="ARBA" id="ARBA00022728"/>
    </source>
</evidence>
<dbReference type="STRING" id="105785.A0A2J7QGE8"/>
<evidence type="ECO:0000259" key="10">
    <source>
        <dbReference type="Pfam" id="PF23233"/>
    </source>
</evidence>
<evidence type="ECO:0000313" key="11">
    <source>
        <dbReference type="EMBL" id="PNF27656.1"/>
    </source>
</evidence>
<keyword evidence="5" id="KW-0677">Repeat</keyword>
<keyword evidence="7" id="KW-0539">Nucleus</keyword>
<feature type="domain" description="Pre-mRNA-splicing factor Syf1/CRNKL1-like C-terminal HAT-repeats" evidence="9">
    <location>
        <begin position="370"/>
        <end position="431"/>
    </location>
</feature>